<dbReference type="CDD" id="cd00093">
    <property type="entry name" value="HTH_XRE"/>
    <property type="match status" value="1"/>
</dbReference>
<keyword evidence="3" id="KW-1185">Reference proteome</keyword>
<dbReference type="EMBL" id="JAQGEF010000007">
    <property type="protein sequence ID" value="MDA3614673.1"/>
    <property type="molecule type" value="Genomic_DNA"/>
</dbReference>
<dbReference type="PROSITE" id="PS50943">
    <property type="entry name" value="HTH_CROC1"/>
    <property type="match status" value="1"/>
</dbReference>
<feature type="domain" description="HTH cro/C1-type" evidence="1">
    <location>
        <begin position="37"/>
        <end position="87"/>
    </location>
</feature>
<dbReference type="RefSeq" id="WP_407030999.1">
    <property type="nucleotide sequence ID" value="NZ_JAQGEF010000007.1"/>
</dbReference>
<gene>
    <name evidence="2" type="ORF">O3P16_07625</name>
</gene>
<comment type="caution">
    <text evidence="2">The sequence shown here is derived from an EMBL/GenBank/DDBJ whole genome shotgun (WGS) entry which is preliminary data.</text>
</comment>
<evidence type="ECO:0000259" key="1">
    <source>
        <dbReference type="PROSITE" id="PS50943"/>
    </source>
</evidence>
<organism evidence="2 3">
    <name type="scientific">Polluticaenibacter yanchengensis</name>
    <dbReference type="NCBI Taxonomy" id="3014562"/>
    <lineage>
        <taxon>Bacteria</taxon>
        <taxon>Pseudomonadati</taxon>
        <taxon>Bacteroidota</taxon>
        <taxon>Chitinophagia</taxon>
        <taxon>Chitinophagales</taxon>
        <taxon>Chitinophagaceae</taxon>
        <taxon>Polluticaenibacter</taxon>
    </lineage>
</organism>
<dbReference type="SUPFAM" id="SSF47413">
    <property type="entry name" value="lambda repressor-like DNA-binding domains"/>
    <property type="match status" value="1"/>
</dbReference>
<proteinExistence type="predicted"/>
<dbReference type="Gene3D" id="1.10.260.40">
    <property type="entry name" value="lambda repressor-like DNA-binding domains"/>
    <property type="match status" value="1"/>
</dbReference>
<dbReference type="Proteomes" id="UP001210231">
    <property type="component" value="Unassembled WGS sequence"/>
</dbReference>
<accession>A0ABT4UIL0</accession>
<evidence type="ECO:0000313" key="2">
    <source>
        <dbReference type="EMBL" id="MDA3614673.1"/>
    </source>
</evidence>
<sequence length="406" mass="47504">MGLYYDFILDFYDVLKPIDKFNGALKSINELFNERLEKYGLTQNQAEKILGVQTRTLEGILNKSAVRVDALNLFKLSQFLGLQISDFIMLYVAELPAEMIKDITDARRNTFIVSNFDIATLKKARFLTNRNDFDEIEDRIKRFFGLASIYEYGEKNKYIPAFSRTKRSPHILMREFWVASAIAQFEAINNPNEYNRDGLLDLMPKIRPYTMNVERGLKVVIQALYRVGVTVIYQPHLTTTHVRGATFVVKNKPCIALTDLNKNYPTIWFALLHELHHVLYDFEDIEKQTYHLTGEADLFLLNEQEANDFARNYLFAPERSKFIFPHIGNHFIVSQYAREAQVHPSIIYSFYSYDMEKSGKGNYWGRFKDHYPDVSIIIKEMQDGNPFEYEAVQESVQYLKENVYNI</sequence>
<dbReference type="InterPro" id="IPR001387">
    <property type="entry name" value="Cro/C1-type_HTH"/>
</dbReference>
<name>A0ABT4UIL0_9BACT</name>
<protein>
    <submittedName>
        <fullName evidence="2">Helix-turn-helix transcriptional regulator</fullName>
    </submittedName>
</protein>
<dbReference type="SMART" id="SM00530">
    <property type="entry name" value="HTH_XRE"/>
    <property type="match status" value="1"/>
</dbReference>
<evidence type="ECO:0000313" key="3">
    <source>
        <dbReference type="Proteomes" id="UP001210231"/>
    </source>
</evidence>
<reference evidence="2 3" key="1">
    <citation type="submission" date="2022-12" db="EMBL/GenBank/DDBJ databases">
        <title>Chitinophagaceae gen. sp. nov., a new member of the family Chitinophagaceae, isolated from soil in a chemical factory.</title>
        <authorList>
            <person name="Ke Z."/>
        </authorList>
    </citation>
    <scope>NUCLEOTIDE SEQUENCE [LARGE SCALE GENOMIC DNA]</scope>
    <source>
        <strain evidence="2 3">LY-5</strain>
    </source>
</reference>
<dbReference type="InterPro" id="IPR010982">
    <property type="entry name" value="Lambda_DNA-bd_dom_sf"/>
</dbReference>